<name>A0ABT6F1P6_9SYNE</name>
<accession>A0ABT6F1P6</accession>
<dbReference type="Proteomes" id="UP001154265">
    <property type="component" value="Unassembled WGS sequence"/>
</dbReference>
<protein>
    <submittedName>
        <fullName evidence="2">TldD/PmbA family protein</fullName>
    </submittedName>
</protein>
<dbReference type="InterPro" id="IPR036059">
    <property type="entry name" value="TldD/PmbA_sf"/>
</dbReference>
<dbReference type="PANTHER" id="PTHR43666:SF1">
    <property type="entry name" value="CONSERVED PROTEIN"/>
    <property type="match status" value="1"/>
</dbReference>
<dbReference type="EMBL" id="JAKKUT010000002">
    <property type="protein sequence ID" value="MDG2991696.1"/>
    <property type="molecule type" value="Genomic_DNA"/>
</dbReference>
<evidence type="ECO:0000313" key="3">
    <source>
        <dbReference type="Proteomes" id="UP001154265"/>
    </source>
</evidence>
<dbReference type="Pfam" id="PF19289">
    <property type="entry name" value="PmbA_TldD_3rd"/>
    <property type="match status" value="1"/>
</dbReference>
<organism evidence="2 3">
    <name type="scientific">Candidatus Synechococcus calcipolaris G9</name>
    <dbReference type="NCBI Taxonomy" id="1497997"/>
    <lineage>
        <taxon>Bacteria</taxon>
        <taxon>Bacillati</taxon>
        <taxon>Cyanobacteriota</taxon>
        <taxon>Cyanophyceae</taxon>
        <taxon>Synechococcales</taxon>
        <taxon>Synechococcaceae</taxon>
        <taxon>Synechococcus</taxon>
    </lineage>
</organism>
<proteinExistence type="predicted"/>
<feature type="domain" description="Metalloprotease TldD/E C-terminal" evidence="1">
    <location>
        <begin position="235"/>
        <end position="458"/>
    </location>
</feature>
<dbReference type="PANTHER" id="PTHR43666">
    <property type="entry name" value="TLDD PROTEIN"/>
    <property type="match status" value="1"/>
</dbReference>
<gene>
    <name evidence="2" type="ORF">L3556_12240</name>
</gene>
<dbReference type="InterPro" id="IPR045569">
    <property type="entry name" value="Metalloprtase-TldD/E_C"/>
</dbReference>
<dbReference type="SUPFAM" id="SSF111283">
    <property type="entry name" value="Putative modulator of DNA gyrase, PmbA/TldD"/>
    <property type="match status" value="1"/>
</dbReference>
<evidence type="ECO:0000259" key="1">
    <source>
        <dbReference type="Pfam" id="PF19289"/>
    </source>
</evidence>
<comment type="caution">
    <text evidence="2">The sequence shown here is derived from an EMBL/GenBank/DDBJ whole genome shotgun (WGS) entry which is preliminary data.</text>
</comment>
<dbReference type="RefSeq" id="WP_277867558.1">
    <property type="nucleotide sequence ID" value="NZ_JAKKUT010000002.1"/>
</dbReference>
<reference evidence="2" key="2">
    <citation type="submission" date="2022-01" db="EMBL/GenBank/DDBJ databases">
        <authorList>
            <person name="Zivanovic Y."/>
            <person name="Moreira D."/>
            <person name="Lopez-Garcia P."/>
        </authorList>
    </citation>
    <scope>NUCLEOTIDE SEQUENCE</scope>
    <source>
        <strain evidence="2">G9</strain>
    </source>
</reference>
<evidence type="ECO:0000313" key="2">
    <source>
        <dbReference type="EMBL" id="MDG2991696.1"/>
    </source>
</evidence>
<keyword evidence="3" id="KW-1185">Reference proteome</keyword>
<reference evidence="2" key="1">
    <citation type="journal article" date="2022" name="Genome Biol. Evol.">
        <title>A New Gene Family Diagnostic for Intracellular Biomineralization of Amorphous Ca Carbonates by Cyanobacteria.</title>
        <authorList>
            <person name="Benzerara K."/>
            <person name="Duprat E."/>
            <person name="Bitard-Feildel T."/>
            <person name="Caumes G."/>
            <person name="Cassier-Chauvat C."/>
            <person name="Chauvat F."/>
            <person name="Dezi M."/>
            <person name="Diop S.I."/>
            <person name="Gaschignard G."/>
            <person name="Gorgen S."/>
            <person name="Gugger M."/>
            <person name="Lopez-Garcia P."/>
            <person name="Millet M."/>
            <person name="Skouri-Panet F."/>
            <person name="Moreira D."/>
            <person name="Callebaut I."/>
        </authorList>
    </citation>
    <scope>NUCLEOTIDE SEQUENCE</scope>
    <source>
        <strain evidence="2">G9</strain>
    </source>
</reference>
<sequence>MFLHPSPNLPMTNVSLPLDFLEDASQELAQFLIRQLSPGEHLSLDVMGETSQFIRFNHSRVRQIGTVEDGSITLKYSYQERTSEATIPFTGDRPRDQQLAGDALTLLRQETAQLPVDPYLTPPENHGSSQEIYHGQLLAADQVVDVLLSGVEDLDFTGIYSGGTIFRGNYNSAGQHHWFATTTYCLDYSLFTAAGKAVKATLAGSQWQPEQYAEQLKRGRYQLRQLEEPVKILPPGRYRTYLAPAATAELVGMLSWGAVSESSLRQGQSALFPLTQGQHLSPLITLQENFSQGTVPRFNSEGEIAPMELAIIEQGILKTFLINRRTAEEYQLVSNGANTSESLRSPQLLPGTLANQDILTALDTGLYLSNLHYLNWSDRPKGFMTGMTRYACFWVEKGEIIAPIQDLRFDESLYRFWGESLINLTDETEWIPHTDTYERRSLGGSLVPGMLVADFNFTL</sequence>